<dbReference type="AlphaFoldDB" id="A0A4R5A550"/>
<comment type="caution">
    <text evidence="5">The sequence shown here is derived from an EMBL/GenBank/DDBJ whole genome shotgun (WGS) entry which is preliminary data.</text>
</comment>
<feature type="domain" description="Bacterial transcriptional activator" evidence="4">
    <location>
        <begin position="420"/>
        <end position="559"/>
    </location>
</feature>
<organism evidence="5 6">
    <name type="scientific">Actinomadura darangshiensis</name>
    <dbReference type="NCBI Taxonomy" id="705336"/>
    <lineage>
        <taxon>Bacteria</taxon>
        <taxon>Bacillati</taxon>
        <taxon>Actinomycetota</taxon>
        <taxon>Actinomycetes</taxon>
        <taxon>Streptosporangiales</taxon>
        <taxon>Thermomonosporaceae</taxon>
        <taxon>Actinomadura</taxon>
    </lineage>
</organism>
<dbReference type="Gene3D" id="3.40.50.300">
    <property type="entry name" value="P-loop containing nucleotide triphosphate hydrolases"/>
    <property type="match status" value="1"/>
</dbReference>
<name>A0A4R5A550_9ACTN</name>
<dbReference type="Pfam" id="PF03704">
    <property type="entry name" value="BTAD"/>
    <property type="match status" value="1"/>
</dbReference>
<feature type="region of interest" description="Disordered" evidence="3">
    <location>
        <begin position="275"/>
        <end position="319"/>
    </location>
</feature>
<evidence type="ECO:0000313" key="6">
    <source>
        <dbReference type="Proteomes" id="UP000295578"/>
    </source>
</evidence>
<accession>A0A4R5A550</accession>
<dbReference type="PANTHER" id="PTHR35807:SF1">
    <property type="entry name" value="TRANSCRIPTIONAL REGULATOR REDD"/>
    <property type="match status" value="1"/>
</dbReference>
<evidence type="ECO:0000256" key="3">
    <source>
        <dbReference type="SAM" id="MobiDB-lite"/>
    </source>
</evidence>
<keyword evidence="1" id="KW-0805">Transcription regulation</keyword>
<feature type="compositionally biased region" description="Pro residues" evidence="3">
    <location>
        <begin position="302"/>
        <end position="318"/>
    </location>
</feature>
<dbReference type="Gene3D" id="1.25.40.10">
    <property type="entry name" value="Tetratricopeptide repeat domain"/>
    <property type="match status" value="1"/>
</dbReference>
<evidence type="ECO:0000256" key="2">
    <source>
        <dbReference type="ARBA" id="ARBA00023163"/>
    </source>
</evidence>
<evidence type="ECO:0000313" key="5">
    <source>
        <dbReference type="EMBL" id="TDD67148.1"/>
    </source>
</evidence>
<dbReference type="Gene3D" id="1.10.10.10">
    <property type="entry name" value="Winged helix-like DNA-binding domain superfamily/Winged helix DNA-binding domain"/>
    <property type="match status" value="1"/>
</dbReference>
<dbReference type="PANTHER" id="PTHR35807">
    <property type="entry name" value="TRANSCRIPTIONAL REGULATOR REDD-RELATED"/>
    <property type="match status" value="1"/>
</dbReference>
<dbReference type="GO" id="GO:0006355">
    <property type="term" value="P:regulation of DNA-templated transcription"/>
    <property type="evidence" value="ECO:0007669"/>
    <property type="project" value="TreeGrafter"/>
</dbReference>
<dbReference type="InterPro" id="IPR011990">
    <property type="entry name" value="TPR-like_helical_dom_sf"/>
</dbReference>
<dbReference type="OrthoDB" id="8444614at2"/>
<gene>
    <name evidence="5" type="ORF">E1293_38320</name>
</gene>
<reference evidence="5 6" key="1">
    <citation type="submission" date="2019-03" db="EMBL/GenBank/DDBJ databases">
        <title>Draft genome sequences of novel Actinobacteria.</title>
        <authorList>
            <person name="Sahin N."/>
            <person name="Ay H."/>
            <person name="Saygin H."/>
        </authorList>
    </citation>
    <scope>NUCLEOTIDE SEQUENCE [LARGE SCALE GENOMIC DNA]</scope>
    <source>
        <strain evidence="5 6">DSM 45941</strain>
    </source>
</reference>
<dbReference type="Proteomes" id="UP000295578">
    <property type="component" value="Unassembled WGS sequence"/>
</dbReference>
<evidence type="ECO:0000259" key="4">
    <source>
        <dbReference type="SMART" id="SM01043"/>
    </source>
</evidence>
<dbReference type="InterPro" id="IPR036388">
    <property type="entry name" value="WH-like_DNA-bd_sf"/>
</dbReference>
<dbReference type="InterPro" id="IPR005158">
    <property type="entry name" value="BTAD"/>
</dbReference>
<dbReference type="SMART" id="SM01043">
    <property type="entry name" value="BTAD"/>
    <property type="match status" value="1"/>
</dbReference>
<dbReference type="SUPFAM" id="SSF48452">
    <property type="entry name" value="TPR-like"/>
    <property type="match status" value="1"/>
</dbReference>
<protein>
    <recommendedName>
        <fullName evidence="4">Bacterial transcriptional activator domain-containing protein</fullName>
    </recommendedName>
</protein>
<keyword evidence="2" id="KW-0804">Transcription</keyword>
<evidence type="ECO:0000256" key="1">
    <source>
        <dbReference type="ARBA" id="ARBA00023015"/>
    </source>
</evidence>
<dbReference type="GO" id="GO:0003677">
    <property type="term" value="F:DNA binding"/>
    <property type="evidence" value="ECO:0007669"/>
    <property type="project" value="TreeGrafter"/>
</dbReference>
<dbReference type="InterPro" id="IPR027417">
    <property type="entry name" value="P-loop_NTPase"/>
</dbReference>
<sequence>MAAARLHRRRRLQPDPDHLAVAEPEPALAPAIRTLRKAHLDTYTAAGRPPPSDVHLVDSDFTTQTPSHLTVGIRDGEQVTVALHGLSVGLDGPGATDTARAITTELLASAHRSRIELLIPSRTASTLFNLADTDLDELAETVPGLVVLPDLDMALRHLETEILHRARMMSEHDVPDVSELRNADPAEPLPTVILISATDHPPRFIHALETVLHLAGRYGIGGLFLGPWPAGTSCRIDTNGRVLHTEGSYADTWANAQLFRLTATDTADLLHTIRSGHGAKTPTPGPPAQPRAPEFDEHSAPAPTPLKPPHPKNEPSPLPVQLRIFGPVNVEIAHVKVTTGLRRISRDLLAFLALHPEGATREQTIDAIWPDRDLDSGSTMFHTAVNNTRQTLRKATSLREPMFITHAAGRYQLDANLIDVDLWHFLHTLDAASHANDDSGRIPALRLLADLYTGELADDLTYEWAERERERIRRTAIDALVRLAHILQADDPDDALTVLEQAFDHDPTSEALASDLMRLQARLGHLDAVRRTHRLLAYRLNDLDIDPSPETDQLVANLLHQGKRPPATQLP</sequence>
<proteinExistence type="predicted"/>
<keyword evidence="6" id="KW-1185">Reference proteome</keyword>
<dbReference type="InterPro" id="IPR051677">
    <property type="entry name" value="AfsR-DnrI-RedD_regulator"/>
</dbReference>
<dbReference type="EMBL" id="SMKY01000293">
    <property type="protein sequence ID" value="TDD67148.1"/>
    <property type="molecule type" value="Genomic_DNA"/>
</dbReference>